<keyword evidence="2" id="KW-1185">Reference proteome</keyword>
<evidence type="ECO:0000313" key="1">
    <source>
        <dbReference type="EMBL" id="KAH6934110.1"/>
    </source>
</evidence>
<name>A0ACB7SHL2_HYAAI</name>
<dbReference type="EMBL" id="CM023484">
    <property type="protein sequence ID" value="KAH6934110.1"/>
    <property type="molecule type" value="Genomic_DNA"/>
</dbReference>
<organism evidence="1 2">
    <name type="scientific">Hyalomma asiaticum</name>
    <name type="common">Tick</name>
    <dbReference type="NCBI Taxonomy" id="266040"/>
    <lineage>
        <taxon>Eukaryota</taxon>
        <taxon>Metazoa</taxon>
        <taxon>Ecdysozoa</taxon>
        <taxon>Arthropoda</taxon>
        <taxon>Chelicerata</taxon>
        <taxon>Arachnida</taxon>
        <taxon>Acari</taxon>
        <taxon>Parasitiformes</taxon>
        <taxon>Ixodida</taxon>
        <taxon>Ixodoidea</taxon>
        <taxon>Ixodidae</taxon>
        <taxon>Hyalomminae</taxon>
        <taxon>Hyalomma</taxon>
    </lineage>
</organism>
<evidence type="ECO:0000313" key="2">
    <source>
        <dbReference type="Proteomes" id="UP000821845"/>
    </source>
</evidence>
<comment type="caution">
    <text evidence="1">The sequence shown here is derived from an EMBL/GenBank/DDBJ whole genome shotgun (WGS) entry which is preliminary data.</text>
</comment>
<accession>A0ACB7SHL2</accession>
<gene>
    <name evidence="1" type="ORF">HPB50_020086</name>
</gene>
<sequence length="450" mass="49165">MDVVQVEGEDLRPEDFGEGAGWCHVKKRRQPDGASESAQKQQLKTQQAASAASTTGVASAATTAAYNKRKYARQLQHLAKASRMPELPPDDYKIIVRPRAYGSGYISTGGNGGHYSPEFYNHSGNDNRRGRSTSRNTSDDGGTSRSRSRSRTPRPRSTSKTRGGATPGAAASNHHMQQSQQQQTWRQPQQQGHLGNGQQVRWSDVAAFPTGGVASAGRPRGPAVGGGGGSELEQAIERALEQRLRPLQSIITELKRENAILKAENSKLKGEAPRPQQPPQQVVTPPPPAPRCSTPSRPEAAGMDTDDASSSWEGADGNEDRPCTTKRIALDPARHETNRRGGRYEKLQKQIDTIENSLDERFAKQAAQMNDMFNGAIAKLSEQMTQMLTAHMARIENIEARLPQAAGRPIRTMSKPYARQQQNQQQQNLLTDADTQLQPHTSRLDGDGSN</sequence>
<reference evidence="1" key="1">
    <citation type="submission" date="2020-05" db="EMBL/GenBank/DDBJ databases">
        <title>Large-scale comparative analyses of tick genomes elucidate their genetic diversity and vector capacities.</title>
        <authorList>
            <person name="Jia N."/>
            <person name="Wang J."/>
            <person name="Shi W."/>
            <person name="Du L."/>
            <person name="Sun Y."/>
            <person name="Zhan W."/>
            <person name="Jiang J."/>
            <person name="Wang Q."/>
            <person name="Zhang B."/>
            <person name="Ji P."/>
            <person name="Sakyi L.B."/>
            <person name="Cui X."/>
            <person name="Yuan T."/>
            <person name="Jiang B."/>
            <person name="Yang W."/>
            <person name="Lam T.T.-Y."/>
            <person name="Chang Q."/>
            <person name="Ding S."/>
            <person name="Wang X."/>
            <person name="Zhu J."/>
            <person name="Ruan X."/>
            <person name="Zhao L."/>
            <person name="Wei J."/>
            <person name="Que T."/>
            <person name="Du C."/>
            <person name="Cheng J."/>
            <person name="Dai P."/>
            <person name="Han X."/>
            <person name="Huang E."/>
            <person name="Gao Y."/>
            <person name="Liu J."/>
            <person name="Shao H."/>
            <person name="Ye R."/>
            <person name="Li L."/>
            <person name="Wei W."/>
            <person name="Wang X."/>
            <person name="Wang C."/>
            <person name="Yang T."/>
            <person name="Huo Q."/>
            <person name="Li W."/>
            <person name="Guo W."/>
            <person name="Chen H."/>
            <person name="Zhou L."/>
            <person name="Ni X."/>
            <person name="Tian J."/>
            <person name="Zhou Y."/>
            <person name="Sheng Y."/>
            <person name="Liu T."/>
            <person name="Pan Y."/>
            <person name="Xia L."/>
            <person name="Li J."/>
            <person name="Zhao F."/>
            <person name="Cao W."/>
        </authorList>
    </citation>
    <scope>NUCLEOTIDE SEQUENCE</scope>
    <source>
        <strain evidence="1">Hyas-2018</strain>
    </source>
</reference>
<dbReference type="Proteomes" id="UP000821845">
    <property type="component" value="Chromosome 4"/>
</dbReference>
<protein>
    <submittedName>
        <fullName evidence="1">Uncharacterized protein</fullName>
    </submittedName>
</protein>
<proteinExistence type="predicted"/>